<feature type="transmembrane region" description="Helical" evidence="1">
    <location>
        <begin position="78"/>
        <end position="101"/>
    </location>
</feature>
<feature type="domain" description="Chlorhexidine efflux transporter" evidence="2">
    <location>
        <begin position="73"/>
        <end position="134"/>
    </location>
</feature>
<reference evidence="3 4" key="1">
    <citation type="submission" date="2020-12" db="EMBL/GenBank/DDBJ databases">
        <title>FDA dAtabase for Regulatory Grade micrObial Sequences (FDA-ARGOS): Supporting development and validation of Infectious Disease Dx tests.</title>
        <authorList>
            <person name="Sproer C."/>
            <person name="Gronow S."/>
            <person name="Severitt S."/>
            <person name="Schroder I."/>
            <person name="Tallon L."/>
            <person name="Sadzewicz L."/>
            <person name="Zhao X."/>
            <person name="Boylan J."/>
            <person name="Ott S."/>
            <person name="Bowen H."/>
            <person name="Vavikolanu K."/>
            <person name="Mehta A."/>
            <person name="Aluvathingal J."/>
            <person name="Nadendla S."/>
            <person name="Lowell S."/>
            <person name="Myers T."/>
            <person name="Yan Y."/>
            <person name="Sichtig H."/>
        </authorList>
    </citation>
    <scope>NUCLEOTIDE SEQUENCE [LARGE SCALE GENOMIC DNA]</scope>
    <source>
        <strain evidence="3 4">FDAARGOS_986</strain>
    </source>
</reference>
<dbReference type="InterPro" id="IPR007896">
    <property type="entry name" value="BTP_bacteria"/>
</dbReference>
<feature type="transmembrane region" description="Helical" evidence="1">
    <location>
        <begin position="40"/>
        <end position="57"/>
    </location>
</feature>
<feature type="transmembrane region" description="Helical" evidence="1">
    <location>
        <begin position="12"/>
        <end position="34"/>
    </location>
</feature>
<dbReference type="Proteomes" id="UP000595481">
    <property type="component" value="Chromosome"/>
</dbReference>
<dbReference type="InterPro" id="IPR058208">
    <property type="entry name" value="PACE"/>
</dbReference>
<keyword evidence="1" id="KW-0812">Transmembrane</keyword>
<evidence type="ECO:0000313" key="4">
    <source>
        <dbReference type="Proteomes" id="UP000595481"/>
    </source>
</evidence>
<dbReference type="NCBIfam" id="NF033664">
    <property type="entry name" value="PACE_transport"/>
    <property type="match status" value="1"/>
</dbReference>
<keyword evidence="1" id="KW-0472">Membrane</keyword>
<dbReference type="GeneID" id="69552586"/>
<keyword evidence="1" id="KW-1133">Transmembrane helix</keyword>
<feature type="transmembrane region" description="Helical" evidence="1">
    <location>
        <begin position="107"/>
        <end position="128"/>
    </location>
</feature>
<accession>A0A7T4DMK2</accession>
<protein>
    <submittedName>
        <fullName evidence="3">PACE efflux transporter</fullName>
    </submittedName>
</protein>
<organism evidence="3 4">
    <name type="scientific">Aeromonas jandaei</name>
    <dbReference type="NCBI Taxonomy" id="650"/>
    <lineage>
        <taxon>Bacteria</taxon>
        <taxon>Pseudomonadati</taxon>
        <taxon>Pseudomonadota</taxon>
        <taxon>Gammaproteobacteria</taxon>
        <taxon>Aeromonadales</taxon>
        <taxon>Aeromonadaceae</taxon>
        <taxon>Aeromonas</taxon>
    </lineage>
</organism>
<sequence>MRTRNDRIRQAIGFEVIGLFIAAPLASWATGIHLSHMGPLALFFSVMATLWNYIYNIGVDKLLLKYQGHTYKNVWQRVVHAIGFEGGLLTVALPAMAWWLNVSMLEALVLDLGFVAFYLVYAFVYNWVYDKVFPIPGESLPNLQQNALG</sequence>
<dbReference type="RefSeq" id="WP_042029705.1">
    <property type="nucleotide sequence ID" value="NZ_CAWMFX010000006.1"/>
</dbReference>
<keyword evidence="4" id="KW-1185">Reference proteome</keyword>
<name>A0A7T4DMK2_AERJA</name>
<feature type="domain" description="Chlorhexidine efflux transporter" evidence="2">
    <location>
        <begin position="2"/>
        <end position="63"/>
    </location>
</feature>
<gene>
    <name evidence="3" type="ORF">I6H43_14880</name>
</gene>
<dbReference type="EMBL" id="CP066092">
    <property type="protein sequence ID" value="QQB18830.1"/>
    <property type="molecule type" value="Genomic_DNA"/>
</dbReference>
<evidence type="ECO:0000259" key="2">
    <source>
        <dbReference type="Pfam" id="PF05232"/>
    </source>
</evidence>
<proteinExistence type="predicted"/>
<dbReference type="Pfam" id="PF05232">
    <property type="entry name" value="BTP"/>
    <property type="match status" value="2"/>
</dbReference>
<evidence type="ECO:0000313" key="3">
    <source>
        <dbReference type="EMBL" id="QQB18830.1"/>
    </source>
</evidence>
<evidence type="ECO:0000256" key="1">
    <source>
        <dbReference type="SAM" id="Phobius"/>
    </source>
</evidence>